<accession>A0ABQ4ERC5</accession>
<proteinExistence type="predicted"/>
<dbReference type="InterPro" id="IPR015854">
    <property type="entry name" value="ABC_transpr_LolD-like"/>
</dbReference>
<sequence>MVLRSAPHAEAWVNAAQTDRMDILTSSDLTRHAMQDPLRVVGLTKTYGPPSNRVTALAGVTTSFAAGTFTAIMGPSGSGKTTLLQCASGLDRPTGGTVHVDGREFVQGGEAAATRFRRTRIGFVFQQYNLLPTLTALQNVTLPMRLAGRKVNRRQCMDLLEQVGLAGFVDRRPTELSGGQQQRVAIARALASRPSIVFADEPTGALDGTSAAEVLSLLRRAVDTYGQTMVMVTHDPIAAAFADSVVFLADGRIVGTMKNPSAAAVSEQMLRLDLARRNDGPR</sequence>
<dbReference type="GO" id="GO:0005524">
    <property type="term" value="F:ATP binding"/>
    <property type="evidence" value="ECO:0007669"/>
    <property type="project" value="UniProtKB-KW"/>
</dbReference>
<feature type="domain" description="ABC transporter" evidence="4">
    <location>
        <begin position="38"/>
        <end position="275"/>
    </location>
</feature>
<dbReference type="CDD" id="cd03255">
    <property type="entry name" value="ABC_MJ0796_LolCDE_FtsE"/>
    <property type="match status" value="1"/>
</dbReference>
<reference evidence="5 6" key="1">
    <citation type="submission" date="2021-01" db="EMBL/GenBank/DDBJ databases">
        <title>Whole genome shotgun sequence of Plantactinospora mayteni NBRC 109088.</title>
        <authorList>
            <person name="Komaki H."/>
            <person name="Tamura T."/>
        </authorList>
    </citation>
    <scope>NUCLEOTIDE SEQUENCE [LARGE SCALE GENOMIC DNA]</scope>
    <source>
        <strain evidence="5 6">NBRC 109088</strain>
    </source>
</reference>
<dbReference type="SUPFAM" id="SSF52540">
    <property type="entry name" value="P-loop containing nucleoside triphosphate hydrolases"/>
    <property type="match status" value="1"/>
</dbReference>
<evidence type="ECO:0000256" key="3">
    <source>
        <dbReference type="ARBA" id="ARBA00022840"/>
    </source>
</evidence>
<keyword evidence="3 5" id="KW-0067">ATP-binding</keyword>
<dbReference type="InterPro" id="IPR003593">
    <property type="entry name" value="AAA+_ATPase"/>
</dbReference>
<evidence type="ECO:0000256" key="1">
    <source>
        <dbReference type="ARBA" id="ARBA00022448"/>
    </source>
</evidence>
<keyword evidence="1" id="KW-0813">Transport</keyword>
<dbReference type="PROSITE" id="PS50893">
    <property type="entry name" value="ABC_TRANSPORTER_2"/>
    <property type="match status" value="1"/>
</dbReference>
<keyword evidence="6" id="KW-1185">Reference proteome</keyword>
<dbReference type="EMBL" id="BONX01000023">
    <property type="protein sequence ID" value="GIG97213.1"/>
    <property type="molecule type" value="Genomic_DNA"/>
</dbReference>
<evidence type="ECO:0000259" key="4">
    <source>
        <dbReference type="PROSITE" id="PS50893"/>
    </source>
</evidence>
<dbReference type="InterPro" id="IPR017911">
    <property type="entry name" value="MacB-like_ATP-bd"/>
</dbReference>
<name>A0ABQ4ERC5_9ACTN</name>
<evidence type="ECO:0000313" key="6">
    <source>
        <dbReference type="Proteomes" id="UP000621500"/>
    </source>
</evidence>
<evidence type="ECO:0000256" key="2">
    <source>
        <dbReference type="ARBA" id="ARBA00022741"/>
    </source>
</evidence>
<dbReference type="Pfam" id="PF00005">
    <property type="entry name" value="ABC_tran"/>
    <property type="match status" value="1"/>
</dbReference>
<organism evidence="5 6">
    <name type="scientific">Plantactinospora mayteni</name>
    <dbReference type="NCBI Taxonomy" id="566021"/>
    <lineage>
        <taxon>Bacteria</taxon>
        <taxon>Bacillati</taxon>
        <taxon>Actinomycetota</taxon>
        <taxon>Actinomycetes</taxon>
        <taxon>Micromonosporales</taxon>
        <taxon>Micromonosporaceae</taxon>
        <taxon>Plantactinospora</taxon>
    </lineage>
</organism>
<dbReference type="PANTHER" id="PTHR24220">
    <property type="entry name" value="IMPORT ATP-BINDING PROTEIN"/>
    <property type="match status" value="1"/>
</dbReference>
<evidence type="ECO:0000313" key="5">
    <source>
        <dbReference type="EMBL" id="GIG97213.1"/>
    </source>
</evidence>
<dbReference type="InterPro" id="IPR003439">
    <property type="entry name" value="ABC_transporter-like_ATP-bd"/>
</dbReference>
<dbReference type="SMART" id="SM00382">
    <property type="entry name" value="AAA"/>
    <property type="match status" value="1"/>
</dbReference>
<dbReference type="InterPro" id="IPR027417">
    <property type="entry name" value="P-loop_NTPase"/>
</dbReference>
<dbReference type="PROSITE" id="PS00211">
    <property type="entry name" value="ABC_TRANSPORTER_1"/>
    <property type="match status" value="1"/>
</dbReference>
<gene>
    <name evidence="5" type="ORF">Pma05_37860</name>
</gene>
<dbReference type="Proteomes" id="UP000621500">
    <property type="component" value="Unassembled WGS sequence"/>
</dbReference>
<dbReference type="Gene3D" id="3.40.50.300">
    <property type="entry name" value="P-loop containing nucleotide triphosphate hydrolases"/>
    <property type="match status" value="1"/>
</dbReference>
<dbReference type="InterPro" id="IPR017871">
    <property type="entry name" value="ABC_transporter-like_CS"/>
</dbReference>
<protein>
    <submittedName>
        <fullName evidence="5">ABC transporter ATP-binding protein</fullName>
    </submittedName>
</protein>
<dbReference type="PANTHER" id="PTHR24220:SF685">
    <property type="entry name" value="ABC TRANSPORTER RELATED"/>
    <property type="match status" value="1"/>
</dbReference>
<comment type="caution">
    <text evidence="5">The sequence shown here is derived from an EMBL/GenBank/DDBJ whole genome shotgun (WGS) entry which is preliminary data.</text>
</comment>
<keyword evidence="2" id="KW-0547">Nucleotide-binding</keyword>